<organism evidence="2 3">
    <name type="scientific">Cryptotermes secundus</name>
    <dbReference type="NCBI Taxonomy" id="105785"/>
    <lineage>
        <taxon>Eukaryota</taxon>
        <taxon>Metazoa</taxon>
        <taxon>Ecdysozoa</taxon>
        <taxon>Arthropoda</taxon>
        <taxon>Hexapoda</taxon>
        <taxon>Insecta</taxon>
        <taxon>Pterygota</taxon>
        <taxon>Neoptera</taxon>
        <taxon>Polyneoptera</taxon>
        <taxon>Dictyoptera</taxon>
        <taxon>Blattodea</taxon>
        <taxon>Blattoidea</taxon>
        <taxon>Termitoidae</taxon>
        <taxon>Kalotermitidae</taxon>
        <taxon>Cryptotermitinae</taxon>
        <taxon>Cryptotermes</taxon>
    </lineage>
</organism>
<dbReference type="AlphaFoldDB" id="A0A2J7PDU1"/>
<proteinExistence type="predicted"/>
<feature type="compositionally biased region" description="Low complexity" evidence="1">
    <location>
        <begin position="133"/>
        <end position="154"/>
    </location>
</feature>
<dbReference type="EMBL" id="NEVH01026140">
    <property type="protein sequence ID" value="PNF14505.1"/>
    <property type="molecule type" value="Genomic_DNA"/>
</dbReference>
<dbReference type="InParanoid" id="A0A2J7PDU1"/>
<feature type="region of interest" description="Disordered" evidence="1">
    <location>
        <begin position="492"/>
        <end position="563"/>
    </location>
</feature>
<accession>A0A2J7PDU1</accession>
<protein>
    <submittedName>
        <fullName evidence="2">Uncharacterized protein</fullName>
    </submittedName>
</protein>
<comment type="caution">
    <text evidence="2">The sequence shown here is derived from an EMBL/GenBank/DDBJ whole genome shotgun (WGS) entry which is preliminary data.</text>
</comment>
<feature type="compositionally biased region" description="Low complexity" evidence="1">
    <location>
        <begin position="682"/>
        <end position="697"/>
    </location>
</feature>
<feature type="region of interest" description="Disordered" evidence="1">
    <location>
        <begin position="69"/>
        <end position="106"/>
    </location>
</feature>
<feature type="region of interest" description="Disordered" evidence="1">
    <location>
        <begin position="124"/>
        <end position="179"/>
    </location>
</feature>
<keyword evidence="3" id="KW-1185">Reference proteome</keyword>
<feature type="region of interest" description="Disordered" evidence="1">
    <location>
        <begin position="657"/>
        <end position="724"/>
    </location>
</feature>
<feature type="compositionally biased region" description="Low complexity" evidence="1">
    <location>
        <begin position="316"/>
        <end position="328"/>
    </location>
</feature>
<gene>
    <name evidence="2" type="ORF">B7P43_G15762</name>
</gene>
<name>A0A2J7PDU1_9NEOP</name>
<reference evidence="2 3" key="1">
    <citation type="submission" date="2017-12" db="EMBL/GenBank/DDBJ databases">
        <title>Hemimetabolous genomes reveal molecular basis of termite eusociality.</title>
        <authorList>
            <person name="Harrison M.C."/>
            <person name="Jongepier E."/>
            <person name="Robertson H.M."/>
            <person name="Arning N."/>
            <person name="Bitard-Feildel T."/>
            <person name="Chao H."/>
            <person name="Childers C.P."/>
            <person name="Dinh H."/>
            <person name="Doddapaneni H."/>
            <person name="Dugan S."/>
            <person name="Gowin J."/>
            <person name="Greiner C."/>
            <person name="Han Y."/>
            <person name="Hu H."/>
            <person name="Hughes D.S.T."/>
            <person name="Huylmans A.-K."/>
            <person name="Kemena C."/>
            <person name="Kremer L.P.M."/>
            <person name="Lee S.L."/>
            <person name="Lopez-Ezquerra A."/>
            <person name="Mallet L."/>
            <person name="Monroy-Kuhn J.M."/>
            <person name="Moser A."/>
            <person name="Murali S.C."/>
            <person name="Muzny D.M."/>
            <person name="Otani S."/>
            <person name="Piulachs M.-D."/>
            <person name="Poelchau M."/>
            <person name="Qu J."/>
            <person name="Schaub F."/>
            <person name="Wada-Katsumata A."/>
            <person name="Worley K.C."/>
            <person name="Xie Q."/>
            <person name="Ylla G."/>
            <person name="Poulsen M."/>
            <person name="Gibbs R.A."/>
            <person name="Schal C."/>
            <person name="Richards S."/>
            <person name="Belles X."/>
            <person name="Korb J."/>
            <person name="Bornberg-Bauer E."/>
        </authorList>
    </citation>
    <scope>NUCLEOTIDE SEQUENCE [LARGE SCALE GENOMIC DNA]</scope>
    <source>
        <tissue evidence="2">Whole body</tissue>
    </source>
</reference>
<evidence type="ECO:0000256" key="1">
    <source>
        <dbReference type="SAM" id="MobiDB-lite"/>
    </source>
</evidence>
<evidence type="ECO:0000313" key="3">
    <source>
        <dbReference type="Proteomes" id="UP000235965"/>
    </source>
</evidence>
<feature type="compositionally biased region" description="Polar residues" evidence="1">
    <location>
        <begin position="155"/>
        <end position="179"/>
    </location>
</feature>
<feature type="compositionally biased region" description="Acidic residues" evidence="1">
    <location>
        <begin position="81"/>
        <end position="91"/>
    </location>
</feature>
<feature type="region of interest" description="Disordered" evidence="1">
    <location>
        <begin position="296"/>
        <end position="330"/>
    </location>
</feature>
<dbReference type="CDD" id="cd00934">
    <property type="entry name" value="PTB"/>
    <property type="match status" value="1"/>
</dbReference>
<dbReference type="Proteomes" id="UP000235965">
    <property type="component" value="Unassembled WGS sequence"/>
</dbReference>
<dbReference type="OrthoDB" id="8195288at2759"/>
<feature type="compositionally biased region" description="Polar residues" evidence="1">
    <location>
        <begin position="508"/>
        <end position="531"/>
    </location>
</feature>
<feature type="compositionally biased region" description="Basic residues" evidence="1">
    <location>
        <begin position="536"/>
        <end position="545"/>
    </location>
</feature>
<sequence>MQCEAVLLGREPVDGAVDASSLATLIRSLLPATRNTATSSGWANTGAERLHRRYTLRCHDGLEFIKRQLHHKHQSKRHDDEGFESDGDDDSASTRSLGSSADDTMSNSSSCCFVDDHVFKCHPTATTPNGRPTSSTRLTSSSTSSCVSSVATDSANSSGTSDTEDTSVPSTPSPTAVGTTSVSALVKSLSLFQQRNAAAMVSKPPPPPPPPLPPALASKDVHEDLKETYAINEIAFCHTDPSFQRIVVWVVKKKRSQRLSPSGTDTSSGLEAIVFECSSEENMKKLCQSFHETSRRVKMEQYRHPHRRKDTSPAPNRTRSSNTSSNSTLTPESIIKALKEASQKNPTLIATMKPVTTPIHLPMTRTSSNSSGPSSEAEVLSTVAGTRFNLVQRTDGDGVTHIEVSRGLPMENPIENLITLDDDQSLGGPSSIISISTPDVGNLLATNTNTGNKSRFCKEIEGVIRSDVDVGGTRKEIIQRQRQPAILVVHSGNGEADSSGELRKVWSPPQSTNAPNASTENGERNTSSSDPPQRPERKKYMRRNKAPAPQPPSLPSQVTKVPQQLESVNNKKLPLTLIQSDTNATVMQQKRVNNTNQQMVVKGQFIRVSVDQKPQPTMVVPVIQQGTWIYGNNVSTGNLVAYSPAPPSWGIHVTAAHKSGSNKNHVKRKDAEDSVINSSTTPQYQPQQQKQEPQSQQHYRKNRSRSRNAMNGNHRSKSPPARRPMAYRYIDTVPTSNTANSLSNRFFGLSQKLREIGGAVVNPSSSSLSYGETRRRRNSLGELPARLEYLGEGCAGGTEGKNGGNLKSVIKKNRRIGEYTEPKKVTFSAYATVQVVD</sequence>
<evidence type="ECO:0000313" key="2">
    <source>
        <dbReference type="EMBL" id="PNF14505.1"/>
    </source>
</evidence>